<dbReference type="PANTHER" id="PTHR22996">
    <property type="entry name" value="MAHOGUNIN"/>
    <property type="match status" value="1"/>
</dbReference>
<name>A0A8S2IVD8_9BILA</name>
<dbReference type="AlphaFoldDB" id="A0A8S2IVD8"/>
<evidence type="ECO:0000313" key="6">
    <source>
        <dbReference type="EMBL" id="CAF3771376.1"/>
    </source>
</evidence>
<dbReference type="Gene3D" id="3.30.40.10">
    <property type="entry name" value="Zinc/RING finger domain, C3HC4 (zinc finger)"/>
    <property type="match status" value="1"/>
</dbReference>
<dbReference type="EMBL" id="CAJOBH010000216">
    <property type="protein sequence ID" value="CAF3771376.1"/>
    <property type="molecule type" value="Genomic_DNA"/>
</dbReference>
<dbReference type="PANTHER" id="PTHR22996:SF0">
    <property type="entry name" value="RE60872P-RELATED"/>
    <property type="match status" value="1"/>
</dbReference>
<keyword evidence="2" id="KW-0862">Zinc</keyword>
<dbReference type="Proteomes" id="UP000681720">
    <property type="component" value="Unassembled WGS sequence"/>
</dbReference>
<dbReference type="PROSITE" id="PS50089">
    <property type="entry name" value="ZF_RING_2"/>
    <property type="match status" value="1"/>
</dbReference>
<dbReference type="EMBL" id="CAJOBJ010000224">
    <property type="protein sequence ID" value="CAF3806117.1"/>
    <property type="molecule type" value="Genomic_DNA"/>
</dbReference>
<accession>A0A8S2IVD8</accession>
<evidence type="ECO:0000259" key="5">
    <source>
        <dbReference type="PROSITE" id="PS50089"/>
    </source>
</evidence>
<keyword evidence="1 3" id="KW-0479">Metal-binding</keyword>
<evidence type="ECO:0000256" key="1">
    <source>
        <dbReference type="ARBA" id="ARBA00022771"/>
    </source>
</evidence>
<dbReference type="Pfam" id="PF13920">
    <property type="entry name" value="zf-C3HC4_3"/>
    <property type="match status" value="1"/>
</dbReference>
<dbReference type="SMART" id="SM00184">
    <property type="entry name" value="RING"/>
    <property type="match status" value="1"/>
</dbReference>
<feature type="domain" description="RING-type" evidence="5">
    <location>
        <begin position="286"/>
        <end position="325"/>
    </location>
</feature>
<reference evidence="6" key="1">
    <citation type="submission" date="2021-02" db="EMBL/GenBank/DDBJ databases">
        <authorList>
            <person name="Nowell W R."/>
        </authorList>
    </citation>
    <scope>NUCLEOTIDE SEQUENCE</scope>
</reference>
<proteinExistence type="predicted"/>
<keyword evidence="4" id="KW-0812">Transmembrane</keyword>
<dbReference type="GO" id="GO:0016567">
    <property type="term" value="P:protein ubiquitination"/>
    <property type="evidence" value="ECO:0007669"/>
    <property type="project" value="TreeGrafter"/>
</dbReference>
<dbReference type="InterPro" id="IPR045194">
    <property type="entry name" value="MGRN1/RNF157-like"/>
</dbReference>
<dbReference type="InterPro" id="IPR001841">
    <property type="entry name" value="Znf_RING"/>
</dbReference>
<evidence type="ECO:0000313" key="8">
    <source>
        <dbReference type="EMBL" id="CAF4043003.1"/>
    </source>
</evidence>
<keyword evidence="4" id="KW-0472">Membrane</keyword>
<sequence>MDSPGFNQCLFLGNSNHFLSFFFYMGIFYSLISAFSSPTSTNNRDAHSVIRLKSLKKRRRRHKRHHLLNHFFLGANHFFVNRQTHTCLFHEYYTLNSSSDTLSPVNLHLSLPESTLTTTTTIHPIKCTIAIRRDSLKLIHFDDDWYTIDFIFDADRPVEIYIYFMAHEIHAHNIGSLSYMCCTKTKQSATFEQYHAFSRPAGHGQVFSSVKHDIRFPLSVVNEEHYGCTMAERLYPIVIVCKAINTKLINMNDTSLFNQENKQARKTKKSLSYLDLIMNNRNESTCVICLTDIRSVLLLPCRHLCLCKSCAENLKFQSANCPICRIPFRALLQINALRHREFHHCYNDEYDGHFYENISIIDALNLATTITKKDPFKQITTDDFRINHKPISSIDFKYFCSEHIV</sequence>
<protein>
    <recommendedName>
        <fullName evidence="5">RING-type domain-containing protein</fullName>
    </recommendedName>
</protein>
<gene>
    <name evidence="6" type="ORF">BYL167_LOCUS1417</name>
    <name evidence="7" type="ORF">GIL414_LOCUS1368</name>
    <name evidence="8" type="ORF">SMN809_LOCUS14216</name>
</gene>
<dbReference type="Proteomes" id="UP000681967">
    <property type="component" value="Unassembled WGS sequence"/>
</dbReference>
<evidence type="ECO:0000256" key="2">
    <source>
        <dbReference type="ARBA" id="ARBA00022833"/>
    </source>
</evidence>
<organism evidence="6 9">
    <name type="scientific">Rotaria magnacalcarata</name>
    <dbReference type="NCBI Taxonomy" id="392030"/>
    <lineage>
        <taxon>Eukaryota</taxon>
        <taxon>Metazoa</taxon>
        <taxon>Spiralia</taxon>
        <taxon>Gnathifera</taxon>
        <taxon>Rotifera</taxon>
        <taxon>Eurotatoria</taxon>
        <taxon>Bdelloidea</taxon>
        <taxon>Philodinida</taxon>
        <taxon>Philodinidae</taxon>
        <taxon>Rotaria</taxon>
    </lineage>
</organism>
<keyword evidence="1 3" id="KW-0863">Zinc-finger</keyword>
<evidence type="ECO:0000256" key="3">
    <source>
        <dbReference type="PROSITE-ProRule" id="PRU00175"/>
    </source>
</evidence>
<evidence type="ECO:0000256" key="4">
    <source>
        <dbReference type="SAM" id="Phobius"/>
    </source>
</evidence>
<dbReference type="GO" id="GO:0008270">
    <property type="term" value="F:zinc ion binding"/>
    <property type="evidence" value="ECO:0007669"/>
    <property type="project" value="UniProtKB-KW"/>
</dbReference>
<dbReference type="InterPro" id="IPR013083">
    <property type="entry name" value="Znf_RING/FYVE/PHD"/>
</dbReference>
<dbReference type="Proteomes" id="UP000676336">
    <property type="component" value="Unassembled WGS sequence"/>
</dbReference>
<feature type="transmembrane region" description="Helical" evidence="4">
    <location>
        <begin position="17"/>
        <end position="35"/>
    </location>
</feature>
<dbReference type="EMBL" id="CAJOBI010005810">
    <property type="protein sequence ID" value="CAF4043003.1"/>
    <property type="molecule type" value="Genomic_DNA"/>
</dbReference>
<dbReference type="GO" id="GO:0005737">
    <property type="term" value="C:cytoplasm"/>
    <property type="evidence" value="ECO:0007669"/>
    <property type="project" value="TreeGrafter"/>
</dbReference>
<evidence type="ECO:0000313" key="7">
    <source>
        <dbReference type="EMBL" id="CAF3806117.1"/>
    </source>
</evidence>
<dbReference type="GO" id="GO:0061630">
    <property type="term" value="F:ubiquitin protein ligase activity"/>
    <property type="evidence" value="ECO:0007669"/>
    <property type="project" value="UniProtKB-EC"/>
</dbReference>
<evidence type="ECO:0000313" key="9">
    <source>
        <dbReference type="Proteomes" id="UP000681967"/>
    </source>
</evidence>
<dbReference type="SUPFAM" id="SSF57850">
    <property type="entry name" value="RING/U-box"/>
    <property type="match status" value="1"/>
</dbReference>
<comment type="caution">
    <text evidence="6">The sequence shown here is derived from an EMBL/GenBank/DDBJ whole genome shotgun (WGS) entry which is preliminary data.</text>
</comment>
<keyword evidence="4" id="KW-1133">Transmembrane helix</keyword>